<dbReference type="SMART" id="SM00849">
    <property type="entry name" value="Lactamase_B"/>
    <property type="match status" value="1"/>
</dbReference>
<dbReference type="InterPro" id="IPR051013">
    <property type="entry name" value="MBL_superfamily_lactonases"/>
</dbReference>
<protein>
    <submittedName>
        <fullName evidence="7">N-acyl homoserine lactonase family protein</fullName>
    </submittedName>
</protein>
<comment type="caution">
    <text evidence="7">The sequence shown here is derived from an EMBL/GenBank/DDBJ whole genome shotgun (WGS) entry which is preliminary data.</text>
</comment>
<dbReference type="InterPro" id="IPR001279">
    <property type="entry name" value="Metallo-B-lactamas"/>
</dbReference>
<dbReference type="RefSeq" id="WP_219535529.1">
    <property type="nucleotide sequence ID" value="NZ_JAHKRM010000026.1"/>
</dbReference>
<evidence type="ECO:0000256" key="5">
    <source>
        <dbReference type="ARBA" id="ARBA00022833"/>
    </source>
</evidence>
<evidence type="ECO:0000259" key="6">
    <source>
        <dbReference type="SMART" id="SM00849"/>
    </source>
</evidence>
<evidence type="ECO:0000256" key="1">
    <source>
        <dbReference type="ARBA" id="ARBA00001947"/>
    </source>
</evidence>
<keyword evidence="5" id="KW-0862">Zinc</keyword>
<accession>A0ABW4GI57</accession>
<gene>
    <name evidence="7" type="ORF">ACFSJ0_33120</name>
</gene>
<dbReference type="PANTHER" id="PTHR42978">
    <property type="entry name" value="QUORUM-QUENCHING LACTONASE YTNP-RELATED-RELATED"/>
    <property type="match status" value="1"/>
</dbReference>
<dbReference type="CDD" id="cd07729">
    <property type="entry name" value="AHL_lactonase_MBL-fold"/>
    <property type="match status" value="1"/>
</dbReference>
<proteinExistence type="inferred from homology"/>
<evidence type="ECO:0000256" key="3">
    <source>
        <dbReference type="ARBA" id="ARBA00022723"/>
    </source>
</evidence>
<evidence type="ECO:0000313" key="8">
    <source>
        <dbReference type="Proteomes" id="UP001597097"/>
    </source>
</evidence>
<dbReference type="EMBL" id="JBHUCM010000031">
    <property type="protein sequence ID" value="MFD1541931.1"/>
    <property type="molecule type" value="Genomic_DNA"/>
</dbReference>
<comment type="cofactor">
    <cofactor evidence="1">
        <name>Zn(2+)</name>
        <dbReference type="ChEBI" id="CHEBI:29105"/>
    </cofactor>
</comment>
<dbReference type="Pfam" id="PF00753">
    <property type="entry name" value="Lactamase_B"/>
    <property type="match status" value="1"/>
</dbReference>
<name>A0ABW4GI57_9ACTN</name>
<keyword evidence="3" id="KW-0479">Metal-binding</keyword>
<sequence>MRNEPTGATSTIKQVSVVSTGSVAIHPEHVGPTRKPMYWWLFTSRRWTPPLPINVYVIERADGLVLFDTGQDRASVTDPGYFPGGITGVMYDRLARFDIGPDDTLKGRLATIGYDIADVRMAILSHLHQDHIGGLRELTHAEIVVSGAEWRSFQEPLPELRGLLRSHIDLPGLRWRQVEPGPIDDPRLAPFTTGHDLFGDGDLVLLPTPGHTPGSLSLLVRGAGHPPLLMVGDLTYDARLLRESLVPGVGERRQLSTTTEAINTLREQYPDLVILPAHDPGAAARLAAVSGSFSGKLEVRSGATG</sequence>
<evidence type="ECO:0000256" key="2">
    <source>
        <dbReference type="ARBA" id="ARBA00007749"/>
    </source>
</evidence>
<evidence type="ECO:0000313" key="7">
    <source>
        <dbReference type="EMBL" id="MFD1541931.1"/>
    </source>
</evidence>
<dbReference type="Proteomes" id="UP001597097">
    <property type="component" value="Unassembled WGS sequence"/>
</dbReference>
<reference evidence="8" key="1">
    <citation type="journal article" date="2019" name="Int. J. Syst. Evol. Microbiol.">
        <title>The Global Catalogue of Microorganisms (GCM) 10K type strain sequencing project: providing services to taxonomists for standard genome sequencing and annotation.</title>
        <authorList>
            <consortium name="The Broad Institute Genomics Platform"/>
            <consortium name="The Broad Institute Genome Sequencing Center for Infectious Disease"/>
            <person name="Wu L."/>
            <person name="Ma J."/>
        </authorList>
    </citation>
    <scope>NUCLEOTIDE SEQUENCE [LARGE SCALE GENOMIC DNA]</scope>
    <source>
        <strain evidence="8">CGMCC 1.15399</strain>
    </source>
</reference>
<feature type="domain" description="Metallo-beta-lactamase" evidence="6">
    <location>
        <begin position="52"/>
        <end position="278"/>
    </location>
</feature>
<comment type="similarity">
    <text evidence="2">Belongs to the metallo-beta-lactamase superfamily.</text>
</comment>
<keyword evidence="8" id="KW-1185">Reference proteome</keyword>
<keyword evidence="4" id="KW-0378">Hydrolase</keyword>
<organism evidence="7 8">
    <name type="scientific">Nonomuraea guangzhouensis</name>
    <dbReference type="NCBI Taxonomy" id="1291555"/>
    <lineage>
        <taxon>Bacteria</taxon>
        <taxon>Bacillati</taxon>
        <taxon>Actinomycetota</taxon>
        <taxon>Actinomycetes</taxon>
        <taxon>Streptosporangiales</taxon>
        <taxon>Streptosporangiaceae</taxon>
        <taxon>Nonomuraea</taxon>
    </lineage>
</organism>
<evidence type="ECO:0000256" key="4">
    <source>
        <dbReference type="ARBA" id="ARBA00022801"/>
    </source>
</evidence>
<dbReference type="PANTHER" id="PTHR42978:SF7">
    <property type="entry name" value="METALLO-HYDROLASE RV2300C-RELATED"/>
    <property type="match status" value="1"/>
</dbReference>